<feature type="signal peptide" evidence="1">
    <location>
        <begin position="1"/>
        <end position="24"/>
    </location>
</feature>
<gene>
    <name evidence="3" type="ORF">KOR34_10740</name>
</gene>
<dbReference type="PANTHER" id="PTHR34512:SF30">
    <property type="entry name" value="OUTER MEMBRANE PROTEIN ASSEMBLY FACTOR BAMB"/>
    <property type="match status" value="1"/>
</dbReference>
<feature type="domain" description="Pyrrolo-quinoline quinone repeat" evidence="2">
    <location>
        <begin position="87"/>
        <end position="334"/>
    </location>
</feature>
<dbReference type="RefSeq" id="WP_146562874.1">
    <property type="nucleotide sequence ID" value="NZ_SIHJ01000001.1"/>
</dbReference>
<dbReference type="EMBL" id="SIHJ01000001">
    <property type="protein sequence ID" value="TWT36173.1"/>
    <property type="molecule type" value="Genomic_DNA"/>
</dbReference>
<feature type="chain" id="PRO_5023050718" evidence="1">
    <location>
        <begin position="25"/>
        <end position="408"/>
    </location>
</feature>
<accession>A0A5C5VDU7</accession>
<organism evidence="3 4">
    <name type="scientific">Posidoniimonas corsicana</name>
    <dbReference type="NCBI Taxonomy" id="1938618"/>
    <lineage>
        <taxon>Bacteria</taxon>
        <taxon>Pseudomonadati</taxon>
        <taxon>Planctomycetota</taxon>
        <taxon>Planctomycetia</taxon>
        <taxon>Pirellulales</taxon>
        <taxon>Lacipirellulaceae</taxon>
        <taxon>Posidoniimonas</taxon>
    </lineage>
</organism>
<dbReference type="OrthoDB" id="246101at2"/>
<reference evidence="3 4" key="1">
    <citation type="submission" date="2019-02" db="EMBL/GenBank/DDBJ databases">
        <title>Deep-cultivation of Planctomycetes and their phenomic and genomic characterization uncovers novel biology.</title>
        <authorList>
            <person name="Wiegand S."/>
            <person name="Jogler M."/>
            <person name="Boedeker C."/>
            <person name="Pinto D."/>
            <person name="Vollmers J."/>
            <person name="Rivas-Marin E."/>
            <person name="Kohn T."/>
            <person name="Peeters S.H."/>
            <person name="Heuer A."/>
            <person name="Rast P."/>
            <person name="Oberbeckmann S."/>
            <person name="Bunk B."/>
            <person name="Jeske O."/>
            <person name="Meyerdierks A."/>
            <person name="Storesund J.E."/>
            <person name="Kallscheuer N."/>
            <person name="Luecker S."/>
            <person name="Lage O.M."/>
            <person name="Pohl T."/>
            <person name="Merkel B.J."/>
            <person name="Hornburger P."/>
            <person name="Mueller R.-W."/>
            <person name="Bruemmer F."/>
            <person name="Labrenz M."/>
            <person name="Spormann A.M."/>
            <person name="Op Den Camp H."/>
            <person name="Overmann J."/>
            <person name="Amann R."/>
            <person name="Jetten M.S.M."/>
            <person name="Mascher T."/>
            <person name="Medema M.H."/>
            <person name="Devos D.P."/>
            <person name="Kaster A.-K."/>
            <person name="Ovreas L."/>
            <person name="Rohde M."/>
            <person name="Galperin M.Y."/>
            <person name="Jogler C."/>
        </authorList>
    </citation>
    <scope>NUCLEOTIDE SEQUENCE [LARGE SCALE GENOMIC DNA]</scope>
    <source>
        <strain evidence="3 4">KOR34</strain>
    </source>
</reference>
<dbReference type="SMART" id="SM00564">
    <property type="entry name" value="PQQ"/>
    <property type="match status" value="4"/>
</dbReference>
<dbReference type="SUPFAM" id="SSF50998">
    <property type="entry name" value="Quinoprotein alcohol dehydrogenase-like"/>
    <property type="match status" value="1"/>
</dbReference>
<evidence type="ECO:0000313" key="4">
    <source>
        <dbReference type="Proteomes" id="UP000316714"/>
    </source>
</evidence>
<name>A0A5C5VDU7_9BACT</name>
<dbReference type="InterPro" id="IPR018391">
    <property type="entry name" value="PQQ_b-propeller_rpt"/>
</dbReference>
<dbReference type="Pfam" id="PF13360">
    <property type="entry name" value="PQQ_2"/>
    <property type="match status" value="1"/>
</dbReference>
<sequence precursor="true">MPPLRTLSCLSIAALSLSILVVRAEADWPQWRGTNRDAHAPDGKWPTSLGEEHLQLSWRKELGPSYSGPIVVGDRVFTTETRGEKTEVASAYDRNTGEKLWELEWPGAMQVPFFAASNGSWIRATPACDGQTLSVVGMLDVLVAIDVESGEELWRVDFPAELSVEPPQFGAASSPLLHEGSLYAQMGHSIVKVDAQTGKTIWRIADKSGDAFSSPWIGSVAGEQLLVVQAREELLGIAPDSGQVRWSQPIQAYRGMNIMTPTVYEDQFFTSAHSGRSQLWQVTEGADPTLDERWSNSAQAYMSSPVVVGDYLYMHLKNERLQCVDLRTGEEAWRSRPEGKYQSLVVVGGNVLALRSDGELILFRATPEAFEVLDRRKVANDETWAHLAVCDGKIFVRELNALAVYDWK</sequence>
<dbReference type="AlphaFoldDB" id="A0A5C5VDU7"/>
<evidence type="ECO:0000313" key="3">
    <source>
        <dbReference type="EMBL" id="TWT36173.1"/>
    </source>
</evidence>
<keyword evidence="1" id="KW-0732">Signal</keyword>
<dbReference type="InterPro" id="IPR015943">
    <property type="entry name" value="WD40/YVTN_repeat-like_dom_sf"/>
</dbReference>
<evidence type="ECO:0000259" key="2">
    <source>
        <dbReference type="Pfam" id="PF13360"/>
    </source>
</evidence>
<dbReference type="Gene3D" id="2.130.10.10">
    <property type="entry name" value="YVTN repeat-like/Quinoprotein amine dehydrogenase"/>
    <property type="match status" value="1"/>
</dbReference>
<evidence type="ECO:0000256" key="1">
    <source>
        <dbReference type="SAM" id="SignalP"/>
    </source>
</evidence>
<dbReference type="InterPro" id="IPR011047">
    <property type="entry name" value="Quinoprotein_ADH-like_sf"/>
</dbReference>
<dbReference type="PANTHER" id="PTHR34512">
    <property type="entry name" value="CELL SURFACE PROTEIN"/>
    <property type="match status" value="1"/>
</dbReference>
<proteinExistence type="predicted"/>
<protein>
    <submittedName>
        <fullName evidence="3">Outer membrane biogenesis protein BamB</fullName>
    </submittedName>
</protein>
<keyword evidence="4" id="KW-1185">Reference proteome</keyword>
<dbReference type="Proteomes" id="UP000316714">
    <property type="component" value="Unassembled WGS sequence"/>
</dbReference>
<comment type="caution">
    <text evidence="3">The sequence shown here is derived from an EMBL/GenBank/DDBJ whole genome shotgun (WGS) entry which is preliminary data.</text>
</comment>
<dbReference type="InterPro" id="IPR002372">
    <property type="entry name" value="PQQ_rpt_dom"/>
</dbReference>